<dbReference type="PANTHER" id="PTHR43649:SF28">
    <property type="entry name" value="BINDING PROTEIN COMPONENT OF ABC SUGAR TRANSPORTER-RELATED"/>
    <property type="match status" value="1"/>
</dbReference>
<evidence type="ECO:0000256" key="4">
    <source>
        <dbReference type="ARBA" id="ARBA00022729"/>
    </source>
</evidence>
<dbReference type="PANTHER" id="PTHR43649">
    <property type="entry name" value="ARABINOSE-BINDING PROTEIN-RELATED"/>
    <property type="match status" value="1"/>
</dbReference>
<comment type="similarity">
    <text evidence="2">Belongs to the bacterial solute-binding protein 1 family.</text>
</comment>
<dbReference type="OrthoDB" id="9770625at2"/>
<dbReference type="SUPFAM" id="SSF53850">
    <property type="entry name" value="Periplasmic binding protein-like II"/>
    <property type="match status" value="1"/>
</dbReference>
<reference evidence="8 9" key="1">
    <citation type="submission" date="2018-11" db="EMBL/GenBank/DDBJ databases">
        <authorList>
            <person name="Kleinhagauer T."/>
            <person name="Glaeser S.P."/>
            <person name="Spergser J."/>
            <person name="Ruckert C."/>
            <person name="Kaempfer P."/>
            <person name="Busse H.-J."/>
        </authorList>
    </citation>
    <scope>NUCLEOTIDE SEQUENCE [LARGE SCALE GENOMIC DNA]</scope>
    <source>
        <strain evidence="8 9">200CH</strain>
    </source>
</reference>
<dbReference type="AlphaFoldDB" id="A0A3G6J8C8"/>
<comment type="function">
    <text evidence="5">Part of a binding-protein-dependent transport system for a sugar.</text>
</comment>
<evidence type="ECO:0000256" key="3">
    <source>
        <dbReference type="ARBA" id="ARBA00022448"/>
    </source>
</evidence>
<name>A0A3G6J8C8_9CORY</name>
<dbReference type="InterPro" id="IPR006059">
    <property type="entry name" value="SBP"/>
</dbReference>
<evidence type="ECO:0000313" key="9">
    <source>
        <dbReference type="Proteomes" id="UP000269019"/>
    </source>
</evidence>
<evidence type="ECO:0000256" key="7">
    <source>
        <dbReference type="SAM" id="SignalP"/>
    </source>
</evidence>
<keyword evidence="3" id="KW-0813">Transport</keyword>
<proteinExistence type="inferred from homology"/>
<evidence type="ECO:0000256" key="5">
    <source>
        <dbReference type="ARBA" id="ARBA00049629"/>
    </source>
</evidence>
<evidence type="ECO:0000313" key="8">
    <source>
        <dbReference type="EMBL" id="AZA14361.1"/>
    </source>
</evidence>
<accession>A0A3G6J8C8</accession>
<dbReference type="InterPro" id="IPR050490">
    <property type="entry name" value="Bact_solute-bd_prot1"/>
</dbReference>
<comment type="subcellular location">
    <subcellularLocation>
        <location evidence="1">Cell envelope</location>
    </subcellularLocation>
</comment>
<dbReference type="PROSITE" id="PS51257">
    <property type="entry name" value="PROKAR_LIPOPROTEIN"/>
    <property type="match status" value="1"/>
</dbReference>
<keyword evidence="4 7" id="KW-0732">Signal</keyword>
<keyword evidence="9" id="KW-1185">Reference proteome</keyword>
<dbReference type="KEGG" id="ccho:CCHOA_09890"/>
<dbReference type="RefSeq" id="WP_123929609.1">
    <property type="nucleotide sequence ID" value="NZ_CP033896.1"/>
</dbReference>
<sequence length="431" mass="45476" precursor="true">MRRTIAILAAATLGVTGLVACSSDDSATTSSGESGAAAANEVDVVTWWSAGSEKKGLEALVKVFNEQNPDIEFVNQAISGGSGDQAKQKLQTDLAAKTPPDTYQAHAGAELSSDIAAGYLEDVSGVYDELGLNEAFPASLVERLTVDGKIYSVPSNVHRANVVWANTKVLEEAGLDPKTPAADIDAWIADMEKIKDAGKQPISVGSTWTQLQLLETILIADLGADDYNKLMDGSLSWDDAKVTKAFEHFDTIMNFTDKGLWSQDWEPAMAGVVKDDSVAYNVMGDWALAAFDEAGKKADTDYVYFPVPGTVGVFDFLADSFTKPVGAKHPAGTDAWLATISSKEGQIAFNTVKGSIPARSDLSDAEIAEFPAYQQSAMKDFGKDTIVSSIAHGAALPLPVTEKMKAALGQYDSGALDIAGLQQAFASAAAA</sequence>
<gene>
    <name evidence="8" type="ORF">CCHOA_09890</name>
</gene>
<dbReference type="Proteomes" id="UP000269019">
    <property type="component" value="Chromosome"/>
</dbReference>
<evidence type="ECO:0000256" key="2">
    <source>
        <dbReference type="ARBA" id="ARBA00008520"/>
    </source>
</evidence>
<feature type="chain" id="PRO_5039037302" description="Probable sugar-binding periplasmic protein" evidence="7">
    <location>
        <begin position="21"/>
        <end position="431"/>
    </location>
</feature>
<organism evidence="8 9">
    <name type="scientific">Corynebacterium choanae</name>
    <dbReference type="NCBI Taxonomy" id="1862358"/>
    <lineage>
        <taxon>Bacteria</taxon>
        <taxon>Bacillati</taxon>
        <taxon>Actinomycetota</taxon>
        <taxon>Actinomycetes</taxon>
        <taxon>Mycobacteriales</taxon>
        <taxon>Corynebacteriaceae</taxon>
        <taxon>Corynebacterium</taxon>
    </lineage>
</organism>
<evidence type="ECO:0000256" key="1">
    <source>
        <dbReference type="ARBA" id="ARBA00004196"/>
    </source>
</evidence>
<dbReference type="Gene3D" id="3.40.190.10">
    <property type="entry name" value="Periplasmic binding protein-like II"/>
    <property type="match status" value="2"/>
</dbReference>
<protein>
    <recommendedName>
        <fullName evidence="6">Probable sugar-binding periplasmic protein</fullName>
    </recommendedName>
</protein>
<dbReference type="GO" id="GO:0030313">
    <property type="term" value="C:cell envelope"/>
    <property type="evidence" value="ECO:0007669"/>
    <property type="project" value="UniProtKB-SubCell"/>
</dbReference>
<evidence type="ECO:0000256" key="6">
    <source>
        <dbReference type="ARBA" id="ARBA00049753"/>
    </source>
</evidence>
<feature type="signal peptide" evidence="7">
    <location>
        <begin position="1"/>
        <end position="20"/>
    </location>
</feature>
<dbReference type="EMBL" id="CP033896">
    <property type="protein sequence ID" value="AZA14361.1"/>
    <property type="molecule type" value="Genomic_DNA"/>
</dbReference>
<dbReference type="Pfam" id="PF01547">
    <property type="entry name" value="SBP_bac_1"/>
    <property type="match status" value="1"/>
</dbReference>